<dbReference type="SUPFAM" id="SSF54909">
    <property type="entry name" value="Dimeric alpha+beta barrel"/>
    <property type="match status" value="1"/>
</dbReference>
<sequence length="156" mass="17678">MFSKVELDEYDRKILRALQENADFSMADLGNLIGLSHTPCWRRLKRLETEGVIRGKVTLLDAKKIDLGVRVHAFVTAKNHDEEALSAFEAAVQSIPEIVECYSTSGDKDYVLQIVINSVEEYEQLLRKTLLKLPNVGSIHSTFSLKQIKYTTQLPI</sequence>
<comment type="caution">
    <text evidence="5">The sequence shown here is derived from an EMBL/GenBank/DDBJ whole genome shotgun (WGS) entry which is preliminary data.</text>
</comment>
<keyword evidence="6" id="KW-1185">Reference proteome</keyword>
<keyword evidence="1" id="KW-0805">Transcription regulation</keyword>
<dbReference type="InterPro" id="IPR000485">
    <property type="entry name" value="AsnC-type_HTH_dom"/>
</dbReference>
<dbReference type="PANTHER" id="PTHR30154">
    <property type="entry name" value="LEUCINE-RESPONSIVE REGULATORY PROTEIN"/>
    <property type="match status" value="1"/>
</dbReference>
<accession>A0ABQ3AUG7</accession>
<dbReference type="Gene3D" id="1.10.10.10">
    <property type="entry name" value="Winged helix-like DNA-binding domain superfamily/Winged helix DNA-binding domain"/>
    <property type="match status" value="1"/>
</dbReference>
<protein>
    <submittedName>
        <fullName evidence="5">AsnC family transcriptional regulator</fullName>
    </submittedName>
</protein>
<name>A0ABQ3AUG7_9GAMM</name>
<dbReference type="InterPro" id="IPR036388">
    <property type="entry name" value="WH-like_DNA-bd_sf"/>
</dbReference>
<evidence type="ECO:0000259" key="4">
    <source>
        <dbReference type="PROSITE" id="PS50956"/>
    </source>
</evidence>
<dbReference type="PANTHER" id="PTHR30154:SF17">
    <property type="entry name" value="DNA-BINDING TRANSCRIPTIONAL ACTIVATOR DECR"/>
    <property type="match status" value="1"/>
</dbReference>
<dbReference type="Gene3D" id="3.30.70.920">
    <property type="match status" value="1"/>
</dbReference>
<evidence type="ECO:0000313" key="6">
    <source>
        <dbReference type="Proteomes" id="UP000619761"/>
    </source>
</evidence>
<gene>
    <name evidence="5" type="ORF">GCM10011613_09000</name>
</gene>
<evidence type="ECO:0000256" key="3">
    <source>
        <dbReference type="ARBA" id="ARBA00023163"/>
    </source>
</evidence>
<dbReference type="InterPro" id="IPR011008">
    <property type="entry name" value="Dimeric_a/b-barrel"/>
</dbReference>
<organism evidence="5 6">
    <name type="scientific">Cellvibrio zantedeschiae</name>
    <dbReference type="NCBI Taxonomy" id="1237077"/>
    <lineage>
        <taxon>Bacteria</taxon>
        <taxon>Pseudomonadati</taxon>
        <taxon>Pseudomonadota</taxon>
        <taxon>Gammaproteobacteria</taxon>
        <taxon>Cellvibrionales</taxon>
        <taxon>Cellvibrionaceae</taxon>
        <taxon>Cellvibrio</taxon>
    </lineage>
</organism>
<dbReference type="CDD" id="cd00090">
    <property type="entry name" value="HTH_ARSR"/>
    <property type="match status" value="1"/>
</dbReference>
<dbReference type="PROSITE" id="PS00519">
    <property type="entry name" value="HTH_ASNC_1"/>
    <property type="match status" value="1"/>
</dbReference>
<dbReference type="PROSITE" id="PS50956">
    <property type="entry name" value="HTH_ASNC_2"/>
    <property type="match status" value="1"/>
</dbReference>
<dbReference type="SMART" id="SM00344">
    <property type="entry name" value="HTH_ASNC"/>
    <property type="match status" value="1"/>
</dbReference>
<dbReference type="Proteomes" id="UP000619761">
    <property type="component" value="Unassembled WGS sequence"/>
</dbReference>
<dbReference type="RefSeq" id="WP_189416350.1">
    <property type="nucleotide sequence ID" value="NZ_BMYZ01000001.1"/>
</dbReference>
<dbReference type="Pfam" id="PF13412">
    <property type="entry name" value="HTH_24"/>
    <property type="match status" value="1"/>
</dbReference>
<dbReference type="InterPro" id="IPR019888">
    <property type="entry name" value="Tscrpt_reg_AsnC-like"/>
</dbReference>
<dbReference type="InterPro" id="IPR011991">
    <property type="entry name" value="ArsR-like_HTH"/>
</dbReference>
<keyword evidence="3" id="KW-0804">Transcription</keyword>
<dbReference type="InterPro" id="IPR036390">
    <property type="entry name" value="WH_DNA-bd_sf"/>
</dbReference>
<feature type="domain" description="HTH asnC-type" evidence="4">
    <location>
        <begin position="7"/>
        <end position="68"/>
    </location>
</feature>
<dbReference type="SUPFAM" id="SSF46785">
    <property type="entry name" value="Winged helix' DNA-binding domain"/>
    <property type="match status" value="1"/>
</dbReference>
<reference evidence="6" key="1">
    <citation type="journal article" date="2019" name="Int. J. Syst. Evol. Microbiol.">
        <title>The Global Catalogue of Microorganisms (GCM) 10K type strain sequencing project: providing services to taxonomists for standard genome sequencing and annotation.</title>
        <authorList>
            <consortium name="The Broad Institute Genomics Platform"/>
            <consortium name="The Broad Institute Genome Sequencing Center for Infectious Disease"/>
            <person name="Wu L."/>
            <person name="Ma J."/>
        </authorList>
    </citation>
    <scope>NUCLEOTIDE SEQUENCE [LARGE SCALE GENOMIC DNA]</scope>
    <source>
        <strain evidence="6">KCTC 32239</strain>
    </source>
</reference>
<dbReference type="EMBL" id="BMYZ01000001">
    <property type="protein sequence ID" value="GGY67115.1"/>
    <property type="molecule type" value="Genomic_DNA"/>
</dbReference>
<dbReference type="InterPro" id="IPR019885">
    <property type="entry name" value="Tscrpt_reg_HTH_AsnC-type_CS"/>
</dbReference>
<evidence type="ECO:0000256" key="1">
    <source>
        <dbReference type="ARBA" id="ARBA00023015"/>
    </source>
</evidence>
<dbReference type="PRINTS" id="PR00033">
    <property type="entry name" value="HTHASNC"/>
</dbReference>
<keyword evidence="2" id="KW-0238">DNA-binding</keyword>
<dbReference type="Pfam" id="PF01037">
    <property type="entry name" value="AsnC_trans_reg"/>
    <property type="match status" value="1"/>
</dbReference>
<evidence type="ECO:0000256" key="2">
    <source>
        <dbReference type="ARBA" id="ARBA00023125"/>
    </source>
</evidence>
<proteinExistence type="predicted"/>
<evidence type="ECO:0000313" key="5">
    <source>
        <dbReference type="EMBL" id="GGY67115.1"/>
    </source>
</evidence>
<dbReference type="InterPro" id="IPR019887">
    <property type="entry name" value="Tscrpt_reg_AsnC/Lrp_C"/>
</dbReference>